<dbReference type="GO" id="GO:0005576">
    <property type="term" value="C:extracellular region"/>
    <property type="evidence" value="ECO:0007669"/>
    <property type="project" value="UniProtKB-SubCell"/>
</dbReference>
<dbReference type="InterPro" id="IPR001855">
    <property type="entry name" value="Defensin_beta-like"/>
</dbReference>
<keyword evidence="4" id="KW-0211">Defensin</keyword>
<dbReference type="SUPFAM" id="SSF57392">
    <property type="entry name" value="Defensin-like"/>
    <property type="match status" value="1"/>
</dbReference>
<evidence type="ECO:0000313" key="9">
    <source>
        <dbReference type="Proteomes" id="UP000472272"/>
    </source>
</evidence>
<feature type="domain" description="Beta-defensin-like" evidence="7">
    <location>
        <begin position="32"/>
        <end position="65"/>
    </location>
</feature>
<keyword evidence="2" id="KW-0964">Secreted</keyword>
<keyword evidence="6" id="KW-1015">Disulfide bond</keyword>
<reference evidence="8" key="3">
    <citation type="submission" date="2025-09" db="UniProtKB">
        <authorList>
            <consortium name="Ensembl"/>
        </authorList>
    </citation>
    <scope>IDENTIFICATION</scope>
</reference>
<keyword evidence="5" id="KW-0044">Antibiotic</keyword>
<dbReference type="Pfam" id="PF00711">
    <property type="entry name" value="Defensin_beta"/>
    <property type="match status" value="1"/>
</dbReference>
<accession>A0A670I9V8</accession>
<evidence type="ECO:0000259" key="7">
    <source>
        <dbReference type="Pfam" id="PF00711"/>
    </source>
</evidence>
<dbReference type="FunFam" id="3.10.360.10:FF:000001">
    <property type="entry name" value="Beta-defensin 1"/>
    <property type="match status" value="1"/>
</dbReference>
<reference evidence="8 9" key="1">
    <citation type="journal article" date="2019" name="Proc. Natl. Acad. Sci. U.S.A.">
        <title>Regulatory changes in pterin and carotenoid genes underlie balanced color polymorphisms in the wall lizard.</title>
        <authorList>
            <person name="Andrade P."/>
            <person name="Pinho C."/>
            <person name="Perez I de Lanuza G."/>
            <person name="Afonso S."/>
            <person name="Brejcha J."/>
            <person name="Rubin C.J."/>
            <person name="Wallerman O."/>
            <person name="Pereira P."/>
            <person name="Sabatino S.J."/>
            <person name="Bellati A."/>
            <person name="Pellitteri-Rosa D."/>
            <person name="Bosakova Z."/>
            <person name="Bunikis I."/>
            <person name="Carretero M.A."/>
            <person name="Feiner N."/>
            <person name="Marsik P."/>
            <person name="Pauperio F."/>
            <person name="Salvi D."/>
            <person name="Soler L."/>
            <person name="While G.M."/>
            <person name="Uller T."/>
            <person name="Font E."/>
            <person name="Andersson L."/>
            <person name="Carneiro M."/>
        </authorList>
    </citation>
    <scope>NUCLEOTIDE SEQUENCE</scope>
</reference>
<keyword evidence="9" id="KW-1185">Reference proteome</keyword>
<evidence type="ECO:0000256" key="1">
    <source>
        <dbReference type="ARBA" id="ARBA00004613"/>
    </source>
</evidence>
<evidence type="ECO:0000256" key="6">
    <source>
        <dbReference type="ARBA" id="ARBA00023157"/>
    </source>
</evidence>
<evidence type="ECO:0000256" key="4">
    <source>
        <dbReference type="ARBA" id="ARBA00022940"/>
    </source>
</evidence>
<dbReference type="AlphaFoldDB" id="A0A670I9V8"/>
<name>A0A670I9V8_PODMU</name>
<dbReference type="Proteomes" id="UP000472272">
    <property type="component" value="Chromosome 3"/>
</dbReference>
<dbReference type="Gene3D" id="3.10.360.10">
    <property type="entry name" value="Antimicrobial Peptide, Beta-defensin 2, Chain A"/>
    <property type="match status" value="1"/>
</dbReference>
<organism evidence="8 9">
    <name type="scientific">Podarcis muralis</name>
    <name type="common">Wall lizard</name>
    <name type="synonym">Lacerta muralis</name>
    <dbReference type="NCBI Taxonomy" id="64176"/>
    <lineage>
        <taxon>Eukaryota</taxon>
        <taxon>Metazoa</taxon>
        <taxon>Chordata</taxon>
        <taxon>Craniata</taxon>
        <taxon>Vertebrata</taxon>
        <taxon>Euteleostomi</taxon>
        <taxon>Lepidosauria</taxon>
        <taxon>Squamata</taxon>
        <taxon>Bifurcata</taxon>
        <taxon>Unidentata</taxon>
        <taxon>Episquamata</taxon>
        <taxon>Laterata</taxon>
        <taxon>Lacertibaenia</taxon>
        <taxon>Lacertidae</taxon>
        <taxon>Podarcis</taxon>
    </lineage>
</organism>
<keyword evidence="3" id="KW-0929">Antimicrobial</keyword>
<sequence length="66" mass="7451">CTFDKPSNLCCCHFFKHLLFWTELLEQITTKKNCHTNGGVCFYAECPSNAKKIGTCSDSSNLCCKH</sequence>
<evidence type="ECO:0000256" key="2">
    <source>
        <dbReference type="ARBA" id="ARBA00022525"/>
    </source>
</evidence>
<dbReference type="Ensembl" id="ENSPMRT00000009044.1">
    <property type="protein sequence ID" value="ENSPMRP00000008459.1"/>
    <property type="gene ID" value="ENSPMRG00000005712.1"/>
</dbReference>
<proteinExistence type="predicted"/>
<evidence type="ECO:0000256" key="3">
    <source>
        <dbReference type="ARBA" id="ARBA00022529"/>
    </source>
</evidence>
<comment type="subcellular location">
    <subcellularLocation>
        <location evidence="1">Secreted</location>
    </subcellularLocation>
</comment>
<reference evidence="8" key="2">
    <citation type="submission" date="2025-08" db="UniProtKB">
        <authorList>
            <consortium name="Ensembl"/>
        </authorList>
    </citation>
    <scope>IDENTIFICATION</scope>
</reference>
<protein>
    <recommendedName>
        <fullName evidence="7">Beta-defensin-like domain-containing protein</fullName>
    </recommendedName>
</protein>
<evidence type="ECO:0000256" key="5">
    <source>
        <dbReference type="ARBA" id="ARBA00023022"/>
    </source>
</evidence>
<evidence type="ECO:0000313" key="8">
    <source>
        <dbReference type="Ensembl" id="ENSPMRP00000008459.1"/>
    </source>
</evidence>
<dbReference type="GO" id="GO:0042742">
    <property type="term" value="P:defense response to bacterium"/>
    <property type="evidence" value="ECO:0007669"/>
    <property type="project" value="UniProtKB-KW"/>
</dbReference>